<dbReference type="Pfam" id="PF02837">
    <property type="entry name" value="Glyco_hydro_2_N"/>
    <property type="match status" value="1"/>
</dbReference>
<sequence>MARLILPRLLSDGCVIQRRKSIHIWGWDDAGSEITVNLAGETVTGKCNDKGRFDVYLSAKESGGPYELVVSDDKGESITVKDVMLGIVWLCTGQSNMELPINRVKDKYPELIDVEENKRISTFKIVEETSFSGPYEEHNTGSWKHVSKDTILDFSATAYFFANKLQNMTGQPVGLINASLGGSRASSWMSREMLEGYDELIAETDKYNDAAFRKERMEYNVAKDEKWTSELAAADAGIEGHWDKEDVYDSYWDTINLPTMFTGTPLEGHIGSVWFRRKFDLPKELAGKKARFFFGTMVDSDKVYVNGQLIGETGYQYPPRKYDIPEGLTREKDNVISIRLTIELGLGRVTPGPGKEYKIFNEEASVNLDGEWKYRIGAKCEPKPPTDFINWNSSGLFNGMTAPCHNFPIDGVIWYQGESNVHEKWDYADLTERMVKGYRELWKEENLPFIAVQLPNFVIDLDEKENWGEFRLIQNKILSIPSTGLAVTMGLGEDNDLHPVTKKPVGERLALWAAHIKYGYNGEYTGPVALAAATSGDSVKVVLGHTDGLCVVDAGKGTEIEDFFLEDEDGKLHETEAVIEDNAIICSCKDEHKAKFRKVLWCCENTYRGGLVSNVSGIPMSPFKLLIN</sequence>
<dbReference type="Proteomes" id="UP000183047">
    <property type="component" value="Unassembled WGS sequence"/>
</dbReference>
<evidence type="ECO:0000259" key="3">
    <source>
        <dbReference type="Pfam" id="PF02837"/>
    </source>
</evidence>
<keyword evidence="2" id="KW-0378">Hydrolase</keyword>
<dbReference type="GO" id="GO:0004553">
    <property type="term" value="F:hydrolase activity, hydrolyzing O-glycosyl compounds"/>
    <property type="evidence" value="ECO:0007669"/>
    <property type="project" value="InterPro"/>
</dbReference>
<evidence type="ECO:0000256" key="1">
    <source>
        <dbReference type="ARBA" id="ARBA00007401"/>
    </source>
</evidence>
<dbReference type="GO" id="GO:0005975">
    <property type="term" value="P:carbohydrate metabolic process"/>
    <property type="evidence" value="ECO:0007669"/>
    <property type="project" value="InterPro"/>
</dbReference>
<dbReference type="InterPro" id="IPR005181">
    <property type="entry name" value="SASA"/>
</dbReference>
<proteinExistence type="inferred from homology"/>
<dbReference type="AlphaFoldDB" id="A0A1G5E537"/>
<organism evidence="5 6">
    <name type="scientific">Butyrivibrio hungatei</name>
    <dbReference type="NCBI Taxonomy" id="185008"/>
    <lineage>
        <taxon>Bacteria</taxon>
        <taxon>Bacillati</taxon>
        <taxon>Bacillota</taxon>
        <taxon>Clostridia</taxon>
        <taxon>Lachnospirales</taxon>
        <taxon>Lachnospiraceae</taxon>
        <taxon>Butyrivibrio</taxon>
    </lineage>
</organism>
<protein>
    <submittedName>
        <fullName evidence="5">Sialate O-acetylesterase</fullName>
    </submittedName>
</protein>
<dbReference type="PANTHER" id="PTHR22901:SF0">
    <property type="entry name" value="SIALATE O-ACETYLESTERASE"/>
    <property type="match status" value="1"/>
</dbReference>
<evidence type="ECO:0000313" key="6">
    <source>
        <dbReference type="Proteomes" id="UP000183047"/>
    </source>
</evidence>
<comment type="similarity">
    <text evidence="1">Belongs to the glycosyl hydrolase 2 family.</text>
</comment>
<dbReference type="Pfam" id="PF03629">
    <property type="entry name" value="SASA"/>
    <property type="match status" value="2"/>
</dbReference>
<dbReference type="Gene3D" id="3.40.50.1110">
    <property type="entry name" value="SGNH hydrolase"/>
    <property type="match status" value="2"/>
</dbReference>
<evidence type="ECO:0000313" key="5">
    <source>
        <dbReference type="EMBL" id="SCY22062.1"/>
    </source>
</evidence>
<dbReference type="InterPro" id="IPR036514">
    <property type="entry name" value="SGNH_hydro_sf"/>
</dbReference>
<dbReference type="SUPFAM" id="SSF49785">
    <property type="entry name" value="Galactose-binding domain-like"/>
    <property type="match status" value="1"/>
</dbReference>
<dbReference type="InterPro" id="IPR006104">
    <property type="entry name" value="Glyco_hydro_2_N"/>
</dbReference>
<evidence type="ECO:0000256" key="2">
    <source>
        <dbReference type="ARBA" id="ARBA00022801"/>
    </source>
</evidence>
<dbReference type="GO" id="GO:0001681">
    <property type="term" value="F:sialate O-acetylesterase activity"/>
    <property type="evidence" value="ECO:0007669"/>
    <property type="project" value="InterPro"/>
</dbReference>
<evidence type="ECO:0000259" key="4">
    <source>
        <dbReference type="Pfam" id="PF03629"/>
    </source>
</evidence>
<dbReference type="RefSeq" id="WP_074462388.1">
    <property type="nucleotide sequence ID" value="NZ_FMUR01000010.1"/>
</dbReference>
<feature type="domain" description="Sialate O-acetylesterase" evidence="4">
    <location>
        <begin position="408"/>
        <end position="509"/>
    </location>
</feature>
<dbReference type="Gene3D" id="2.60.120.260">
    <property type="entry name" value="Galactose-binding domain-like"/>
    <property type="match status" value="1"/>
</dbReference>
<reference evidence="6" key="1">
    <citation type="submission" date="2016-10" db="EMBL/GenBank/DDBJ databases">
        <authorList>
            <person name="Varghese N."/>
            <person name="Submissions S."/>
        </authorList>
    </citation>
    <scope>NUCLEOTIDE SEQUENCE [LARGE SCALE GENOMIC DNA]</scope>
    <source>
        <strain evidence="6">XBD2006</strain>
    </source>
</reference>
<dbReference type="EMBL" id="FMUR01000010">
    <property type="protein sequence ID" value="SCY22062.1"/>
    <property type="molecule type" value="Genomic_DNA"/>
</dbReference>
<feature type="domain" description="Sialate O-acetylesterase" evidence="4">
    <location>
        <begin position="88"/>
        <end position="206"/>
    </location>
</feature>
<feature type="domain" description="Glycosyl hydrolases family 2 sugar binding" evidence="3">
    <location>
        <begin position="219"/>
        <end position="333"/>
    </location>
</feature>
<dbReference type="InterPro" id="IPR039329">
    <property type="entry name" value="SIAE"/>
</dbReference>
<dbReference type="PANTHER" id="PTHR22901">
    <property type="entry name" value="SIALATE O-ACETYLESTERASE"/>
    <property type="match status" value="1"/>
</dbReference>
<gene>
    <name evidence="5" type="ORF">SAMN02910451_01795</name>
</gene>
<accession>A0A1G5E537</accession>
<keyword evidence="6" id="KW-1185">Reference proteome</keyword>
<name>A0A1G5E537_9FIRM</name>
<dbReference type="SUPFAM" id="SSF52266">
    <property type="entry name" value="SGNH hydrolase"/>
    <property type="match status" value="1"/>
</dbReference>
<dbReference type="InterPro" id="IPR008979">
    <property type="entry name" value="Galactose-bd-like_sf"/>
</dbReference>